<keyword evidence="1" id="KW-1133">Transmembrane helix</keyword>
<evidence type="ECO:0000313" key="4">
    <source>
        <dbReference type="EMBL" id="KUP07313.1"/>
    </source>
</evidence>
<dbReference type="AlphaFoldDB" id="A0A147KA13"/>
<keyword evidence="5" id="KW-1185">Reference proteome</keyword>
<organism evidence="4 5">
    <name type="scientific">Bacillus coahuilensis p1.1.43</name>
    <dbReference type="NCBI Taxonomy" id="1150625"/>
    <lineage>
        <taxon>Bacteria</taxon>
        <taxon>Bacillati</taxon>
        <taxon>Bacillota</taxon>
        <taxon>Bacilli</taxon>
        <taxon>Bacillales</taxon>
        <taxon>Bacillaceae</taxon>
        <taxon>Bacillus</taxon>
    </lineage>
</organism>
<dbReference type="CDD" id="cd05379">
    <property type="entry name" value="CAP_bacterial"/>
    <property type="match status" value="1"/>
</dbReference>
<sequence>MKTILRILFVVAGIMLFSMYSSYQDKNSEKIMNEEGTLQSIESEEQLVPEVIEEGVTKLIGEPKGKLLEQFGEPIRKDLSSYGYTWWIYPISNESYFQAGVKDDKIVTLFAIGKGINVKPYTLGQNLQDIYAITPLQSEITVVNNNGNYKFELSEQDMNQKALVKINDDTYAQLYLDRFTGTLMGIRYLDSEILILQHPYQVVYTGEKINDIKPSSSEWELIEEGNEKQIIDMTNIIRKVYEKPALSWNEEVAEVARGHSTDMFKESYFSHESPTYGTLGDRLDKAAILYLSAGENIAAQYTDGADSVMGWLNSPGHREALLDEEFTHLGVGVHQKYYTQNFVKFR</sequence>
<dbReference type="Pfam" id="PF14504">
    <property type="entry name" value="CAP_assoc_N"/>
    <property type="match status" value="1"/>
</dbReference>
<reference evidence="4 5" key="1">
    <citation type="journal article" date="2016" name="Front. Microbiol.">
        <title>Microevolution Analysis of Bacillus coahuilensis Unveils Differences in Phosphorus Acquisition Strategies and Their Regulation.</title>
        <authorList>
            <person name="Gomez-Lunar Z."/>
            <person name="Hernandez-Gonzalez I."/>
            <person name="Rodriguez-Torres M.D."/>
            <person name="Souza V."/>
            <person name="Olmedo-Alvarez G."/>
        </authorList>
    </citation>
    <scope>NUCLEOTIDE SEQUENCE [LARGE SCALE GENOMIC DNA]</scope>
    <source>
        <strain evidence="5">p1.1.43</strain>
    </source>
</reference>
<evidence type="ECO:0000259" key="2">
    <source>
        <dbReference type="Pfam" id="PF00188"/>
    </source>
</evidence>
<proteinExistence type="predicted"/>
<protein>
    <submittedName>
        <fullName evidence="4">Uncharacterized protein</fullName>
    </submittedName>
</protein>
<dbReference type="PANTHER" id="PTHR31157:SF26">
    <property type="entry name" value="SCP-LIKE EXTRACELLULAR PROTEIN"/>
    <property type="match status" value="1"/>
</dbReference>
<dbReference type="PANTHER" id="PTHR31157">
    <property type="entry name" value="SCP DOMAIN-CONTAINING PROTEIN"/>
    <property type="match status" value="1"/>
</dbReference>
<feature type="transmembrane region" description="Helical" evidence="1">
    <location>
        <begin position="7"/>
        <end position="23"/>
    </location>
</feature>
<evidence type="ECO:0000313" key="5">
    <source>
        <dbReference type="Proteomes" id="UP000074108"/>
    </source>
</evidence>
<dbReference type="Pfam" id="PF00188">
    <property type="entry name" value="CAP"/>
    <property type="match status" value="1"/>
</dbReference>
<gene>
    <name evidence="4" type="ORF">Q75_05500</name>
</gene>
<keyword evidence="1" id="KW-0472">Membrane</keyword>
<evidence type="ECO:0000256" key="1">
    <source>
        <dbReference type="SAM" id="Phobius"/>
    </source>
</evidence>
<dbReference type="InterPro" id="IPR014044">
    <property type="entry name" value="CAP_dom"/>
</dbReference>
<comment type="caution">
    <text evidence="4">The sequence shown here is derived from an EMBL/GenBank/DDBJ whole genome shotgun (WGS) entry which is preliminary data.</text>
</comment>
<dbReference type="SUPFAM" id="SSF55797">
    <property type="entry name" value="PR-1-like"/>
    <property type="match status" value="1"/>
</dbReference>
<dbReference type="PATRIC" id="fig|1150625.3.peg.1153"/>
<feature type="domain" description="SCP" evidence="2">
    <location>
        <begin position="232"/>
        <end position="341"/>
    </location>
</feature>
<feature type="domain" description="CAP-associated" evidence="3">
    <location>
        <begin position="60"/>
        <end position="200"/>
    </location>
</feature>
<keyword evidence="1" id="KW-0812">Transmembrane</keyword>
<dbReference type="EMBL" id="LDYG01000023">
    <property type="protein sequence ID" value="KUP07313.1"/>
    <property type="molecule type" value="Genomic_DNA"/>
</dbReference>
<dbReference type="STRING" id="1150625.Q75_05500"/>
<dbReference type="Proteomes" id="UP000074108">
    <property type="component" value="Unassembled WGS sequence"/>
</dbReference>
<dbReference type="InterPro" id="IPR029410">
    <property type="entry name" value="CAP_assoc"/>
</dbReference>
<name>A0A147KA13_9BACI</name>
<dbReference type="InterPro" id="IPR035940">
    <property type="entry name" value="CAP_sf"/>
</dbReference>
<evidence type="ECO:0000259" key="3">
    <source>
        <dbReference type="Pfam" id="PF14504"/>
    </source>
</evidence>
<dbReference type="Gene3D" id="3.40.33.10">
    <property type="entry name" value="CAP"/>
    <property type="match status" value="1"/>
</dbReference>
<accession>A0A147KA13</accession>
<dbReference type="RefSeq" id="WP_193751432.1">
    <property type="nucleotide sequence ID" value="NZ_LDYG01000023.1"/>
</dbReference>